<evidence type="ECO:0000313" key="3">
    <source>
        <dbReference type="Proteomes" id="UP000791080"/>
    </source>
</evidence>
<proteinExistence type="predicted"/>
<feature type="transmembrane region" description="Helical" evidence="1">
    <location>
        <begin position="55"/>
        <end position="74"/>
    </location>
</feature>
<feature type="transmembrane region" description="Helical" evidence="1">
    <location>
        <begin position="169"/>
        <end position="189"/>
    </location>
</feature>
<feature type="transmembrane region" description="Helical" evidence="1">
    <location>
        <begin position="221"/>
        <end position="242"/>
    </location>
</feature>
<evidence type="ECO:0000313" key="2">
    <source>
        <dbReference type="EMBL" id="MCP2333061.1"/>
    </source>
</evidence>
<dbReference type="EMBL" id="AUBJ02000001">
    <property type="protein sequence ID" value="MCP2333061.1"/>
    <property type="molecule type" value="Genomic_DNA"/>
</dbReference>
<comment type="caution">
    <text evidence="2">The sequence shown here is derived from an EMBL/GenBank/DDBJ whole genome shotgun (WGS) entry which is preliminary data.</text>
</comment>
<organism evidence="2 3">
    <name type="scientific">Actinoalloteichus caeruleus DSM 43889</name>
    <dbReference type="NCBI Taxonomy" id="1120930"/>
    <lineage>
        <taxon>Bacteria</taxon>
        <taxon>Bacillati</taxon>
        <taxon>Actinomycetota</taxon>
        <taxon>Actinomycetes</taxon>
        <taxon>Pseudonocardiales</taxon>
        <taxon>Pseudonocardiaceae</taxon>
        <taxon>Actinoalloteichus</taxon>
        <taxon>Actinoalloteichus cyanogriseus</taxon>
    </lineage>
</organism>
<keyword evidence="1" id="KW-0812">Transmembrane</keyword>
<keyword evidence="1" id="KW-0472">Membrane</keyword>
<reference evidence="2 3" key="1">
    <citation type="submission" date="2013-07" db="EMBL/GenBank/DDBJ databases">
        <authorList>
            <consortium name="DOE Joint Genome Institute"/>
            <person name="Reeve W."/>
            <person name="Huntemann M."/>
            <person name="Han J."/>
            <person name="Chen A."/>
            <person name="Kyrpides N."/>
            <person name="Mavromatis K."/>
            <person name="Markowitz V."/>
            <person name="Palaniappan K."/>
            <person name="Ivanova N."/>
            <person name="Schaumberg A."/>
            <person name="Pati A."/>
            <person name="Liolios K."/>
            <person name="Nordberg H.P."/>
            <person name="Cantor M.N."/>
            <person name="Hua S.X."/>
            <person name="Woyke T."/>
        </authorList>
    </citation>
    <scope>NUCLEOTIDE SEQUENCE [LARGE SCALE GENOMIC DNA]</scope>
    <source>
        <strain evidence="2 3">DSM 43889</strain>
    </source>
</reference>
<feature type="transmembrane region" description="Helical" evidence="1">
    <location>
        <begin position="95"/>
        <end position="120"/>
    </location>
</feature>
<keyword evidence="3" id="KW-1185">Reference proteome</keyword>
<name>A0ABT1JLM1_ACTCY</name>
<protein>
    <submittedName>
        <fullName evidence="2">ABC-2 type transport system permease protein</fullName>
    </submittedName>
</protein>
<keyword evidence="1" id="KW-1133">Transmembrane helix</keyword>
<feature type="transmembrane region" description="Helical" evidence="1">
    <location>
        <begin position="140"/>
        <end position="162"/>
    </location>
</feature>
<dbReference type="Proteomes" id="UP000791080">
    <property type="component" value="Unassembled WGS sequence"/>
</dbReference>
<feature type="transmembrane region" description="Helical" evidence="1">
    <location>
        <begin position="21"/>
        <end position="43"/>
    </location>
</feature>
<gene>
    <name evidence="2" type="ORF">G443_003331</name>
</gene>
<reference evidence="2 3" key="2">
    <citation type="submission" date="2022-06" db="EMBL/GenBank/DDBJ databases">
        <title>Genomic Encyclopedia of Type Strains, Phase I: the one thousand microbial genomes (KMG-I) project.</title>
        <authorList>
            <person name="Kyrpides N."/>
        </authorList>
    </citation>
    <scope>NUCLEOTIDE SEQUENCE [LARGE SCALE GENOMIC DNA]</scope>
    <source>
        <strain evidence="2 3">DSM 43889</strain>
    </source>
</reference>
<accession>A0ABT1JLM1</accession>
<sequence length="247" mass="25796">MSAVNLISAESIKLFSTRSPWWCNLLAMVLPVGFATAAVLSWPTDVPISVTEVQMGYQFGMMLVLVMAALAVTTEYRFGTMRTTFQAVPGRSSALLAKTALVAGVAGLVGLVAALGSLGVASVLHPVSDLGLGTADELRAVLGVAPVFVFSAVIAVAVGLLVRQSAGALALLLVWPMLVEPLVSVIPTVGEHIQQWMPFVAADHFLRGERSMIADPVLSPAMALAYFAAVSVGLLAVALVVARRRDA</sequence>
<evidence type="ECO:0000256" key="1">
    <source>
        <dbReference type="SAM" id="Phobius"/>
    </source>
</evidence>